<dbReference type="STRING" id="272558.gene:10728236"/>
<gene>
    <name evidence="1" type="ordered locus">BH2338</name>
</gene>
<proteinExistence type="predicted"/>
<dbReference type="HOGENOM" id="CLU_1764333_0_0_9"/>
<evidence type="ECO:0000313" key="1">
    <source>
        <dbReference type="EMBL" id="BAB06057.1"/>
    </source>
</evidence>
<evidence type="ECO:0000313" key="2">
    <source>
        <dbReference type="Proteomes" id="UP000001258"/>
    </source>
</evidence>
<dbReference type="KEGG" id="bha:BH2338"/>
<name>Q9KAE9_HALH5</name>
<accession>Q9KAE9</accession>
<keyword evidence="2" id="KW-1185">Reference proteome</keyword>
<organism evidence="1 2">
    <name type="scientific">Halalkalibacterium halodurans (strain ATCC BAA-125 / DSM 18197 / FERM 7344 / JCM 9153 / C-125)</name>
    <name type="common">Bacillus halodurans</name>
    <dbReference type="NCBI Taxonomy" id="272558"/>
    <lineage>
        <taxon>Bacteria</taxon>
        <taxon>Bacillati</taxon>
        <taxon>Bacillota</taxon>
        <taxon>Bacilli</taxon>
        <taxon>Bacillales</taxon>
        <taxon>Bacillaceae</taxon>
        <taxon>Halalkalibacterium (ex Joshi et al. 2022)</taxon>
    </lineage>
</organism>
<dbReference type="Proteomes" id="UP000001258">
    <property type="component" value="Chromosome"/>
</dbReference>
<protein>
    <submittedName>
        <fullName evidence="1">BH2338 protein</fullName>
    </submittedName>
</protein>
<dbReference type="EMBL" id="BA000004">
    <property type="protein sequence ID" value="BAB06057.1"/>
    <property type="molecule type" value="Genomic_DNA"/>
</dbReference>
<reference evidence="1 2" key="1">
    <citation type="journal article" date="2000" name="Nucleic Acids Res.">
        <title>Complete genome sequence of the alkaliphilic bacterium Bacillus halodurans and genomic sequence comparison with Bacillus subtilis.</title>
        <authorList>
            <person name="Takami H."/>
            <person name="Nakasone K."/>
            <person name="Takaki Y."/>
            <person name="Maeno G."/>
            <person name="Sasaki R."/>
            <person name="Masui N."/>
            <person name="Fuji F."/>
            <person name="Hirama C."/>
            <person name="Nakamura Y."/>
            <person name="Ogasawara N."/>
            <person name="Kuhara S."/>
            <person name="Horikoshi K."/>
        </authorList>
    </citation>
    <scope>NUCLEOTIDE SEQUENCE [LARGE SCALE GENOMIC DNA]</scope>
    <source>
        <strain evidence="2">ATCC BAA-125 / DSM 18197 / FERM 7344 / JCM 9153 / C-125</strain>
    </source>
</reference>
<dbReference type="PIR" id="B83942">
    <property type="entry name" value="B83942"/>
</dbReference>
<dbReference type="AlphaFoldDB" id="Q9KAE9"/>
<sequence>MGQESNLFFMRDSYATSHFLDWFSKEREDILTKEQIRFLSIMKYFQRDRFDEYTIPYSQLPDKCKPYSESARDHHKRRIKGRIENAYANAEKKSLREMAEDRELEFGAEFMEIVEIDDQNSKCNSFFSYRTGKRNKTSSIFVKYQRR</sequence>